<gene>
    <name evidence="2" type="ORF">C0Q70_16697</name>
</gene>
<dbReference type="EMBL" id="PZQS01000010">
    <property type="protein sequence ID" value="PVD23428.1"/>
    <property type="molecule type" value="Genomic_DNA"/>
</dbReference>
<dbReference type="Gene3D" id="2.60.120.620">
    <property type="entry name" value="q2cbj1_9rhob like domain"/>
    <property type="match status" value="1"/>
</dbReference>
<dbReference type="AlphaFoldDB" id="A0A2T7NQI3"/>
<evidence type="ECO:0008006" key="4">
    <source>
        <dbReference type="Google" id="ProtNLM"/>
    </source>
</evidence>
<dbReference type="Proteomes" id="UP000245119">
    <property type="component" value="Linkage Group LG10"/>
</dbReference>
<evidence type="ECO:0000256" key="1">
    <source>
        <dbReference type="SAM" id="MobiDB-lite"/>
    </source>
</evidence>
<sequence>MSLHHGHLVHGSETNRSSRRRCGYVIRYIATTARPLDDPDRPRKFPATVLVSGSNNTNNFDDHSPAWYDWRV</sequence>
<reference evidence="2 3" key="1">
    <citation type="submission" date="2018-04" db="EMBL/GenBank/DDBJ databases">
        <title>The genome of golden apple snail Pomacea canaliculata provides insight into stress tolerance and invasive adaptation.</title>
        <authorList>
            <person name="Liu C."/>
            <person name="Liu B."/>
            <person name="Ren Y."/>
            <person name="Zhang Y."/>
            <person name="Wang H."/>
            <person name="Li S."/>
            <person name="Jiang F."/>
            <person name="Yin L."/>
            <person name="Zhang G."/>
            <person name="Qian W."/>
            <person name="Fan W."/>
        </authorList>
    </citation>
    <scope>NUCLEOTIDE SEQUENCE [LARGE SCALE GENOMIC DNA]</scope>
    <source>
        <strain evidence="2">SZHN2017</strain>
        <tissue evidence="2">Muscle</tissue>
    </source>
</reference>
<protein>
    <recommendedName>
        <fullName evidence="4">Phytanoyl-CoA dioxygenase family protein</fullName>
    </recommendedName>
</protein>
<proteinExistence type="predicted"/>
<accession>A0A2T7NQI3</accession>
<comment type="caution">
    <text evidence="2">The sequence shown here is derived from an EMBL/GenBank/DDBJ whole genome shotgun (WGS) entry which is preliminary data.</text>
</comment>
<evidence type="ECO:0000313" key="3">
    <source>
        <dbReference type="Proteomes" id="UP000245119"/>
    </source>
</evidence>
<name>A0A2T7NQI3_POMCA</name>
<keyword evidence="3" id="KW-1185">Reference proteome</keyword>
<feature type="region of interest" description="Disordered" evidence="1">
    <location>
        <begin position="37"/>
        <end position="56"/>
    </location>
</feature>
<dbReference type="STRING" id="400727.A0A2T7NQI3"/>
<organism evidence="2 3">
    <name type="scientific">Pomacea canaliculata</name>
    <name type="common">Golden apple snail</name>
    <dbReference type="NCBI Taxonomy" id="400727"/>
    <lineage>
        <taxon>Eukaryota</taxon>
        <taxon>Metazoa</taxon>
        <taxon>Spiralia</taxon>
        <taxon>Lophotrochozoa</taxon>
        <taxon>Mollusca</taxon>
        <taxon>Gastropoda</taxon>
        <taxon>Caenogastropoda</taxon>
        <taxon>Architaenioglossa</taxon>
        <taxon>Ampullarioidea</taxon>
        <taxon>Ampullariidae</taxon>
        <taxon>Pomacea</taxon>
    </lineage>
</organism>
<dbReference type="OrthoDB" id="445007at2759"/>
<evidence type="ECO:0000313" key="2">
    <source>
        <dbReference type="EMBL" id="PVD23428.1"/>
    </source>
</evidence>
<dbReference type="SUPFAM" id="SSF51197">
    <property type="entry name" value="Clavaminate synthase-like"/>
    <property type="match status" value="1"/>
</dbReference>